<dbReference type="PANTHER" id="PTHR23017">
    <property type="entry name" value="SERPENTINE RECEPTOR, CLASS X"/>
    <property type="match status" value="1"/>
</dbReference>
<organism evidence="3 4">
    <name type="scientific">Ancylostoma ceylanicum</name>
    <dbReference type="NCBI Taxonomy" id="53326"/>
    <lineage>
        <taxon>Eukaryota</taxon>
        <taxon>Metazoa</taxon>
        <taxon>Ecdysozoa</taxon>
        <taxon>Nematoda</taxon>
        <taxon>Chromadorea</taxon>
        <taxon>Rhabditida</taxon>
        <taxon>Rhabditina</taxon>
        <taxon>Rhabditomorpha</taxon>
        <taxon>Strongyloidea</taxon>
        <taxon>Ancylostomatidae</taxon>
        <taxon>Ancylostomatinae</taxon>
        <taxon>Ancylostoma</taxon>
    </lineage>
</organism>
<gene>
    <name evidence="3" type="ORF">ANCCEY_14064</name>
</gene>
<proteinExistence type="predicted"/>
<dbReference type="Pfam" id="PF10328">
    <property type="entry name" value="7TM_GPCR_Srx"/>
    <property type="match status" value="2"/>
</dbReference>
<accession>A0A0D6LGT3</accession>
<sequence length="173" mass="19368">MITIQDYQLAALTVFMIAFLGTICNSLVAIFTQRLPSLNNAFGRLTASQAAGEMILCGIFAFYYSPMRCGFISWYFDFGQDFAVVVLISIIDTITIIRVRLTSAEIQKSGCRVTTSKRTKDVTFLKQMQVVPWSILTATLEGEKDSELHEAASLLRKQGINLSSLLAYQQPRY</sequence>
<feature type="transmembrane region" description="Helical" evidence="1">
    <location>
        <begin position="12"/>
        <end position="32"/>
    </location>
</feature>
<keyword evidence="1" id="KW-0812">Transmembrane</keyword>
<evidence type="ECO:0000313" key="3">
    <source>
        <dbReference type="EMBL" id="EPB66847.1"/>
    </source>
</evidence>
<dbReference type="AlphaFoldDB" id="A0A0D6LGT3"/>
<dbReference type="Proteomes" id="UP000054495">
    <property type="component" value="Unassembled WGS sequence"/>
</dbReference>
<evidence type="ECO:0000256" key="1">
    <source>
        <dbReference type="SAM" id="Phobius"/>
    </source>
</evidence>
<protein>
    <recommendedName>
        <fullName evidence="2">7TM GPCR serpentine receptor class x (Srx) domain-containing protein</fullName>
    </recommendedName>
</protein>
<evidence type="ECO:0000313" key="4">
    <source>
        <dbReference type="Proteomes" id="UP000054495"/>
    </source>
</evidence>
<reference evidence="3 4" key="1">
    <citation type="submission" date="2013-05" db="EMBL/GenBank/DDBJ databases">
        <title>Draft genome of the parasitic nematode Anyclostoma ceylanicum.</title>
        <authorList>
            <person name="Mitreva M."/>
        </authorList>
    </citation>
    <scope>NUCLEOTIDE SEQUENCE [LARGE SCALE GENOMIC DNA]</scope>
</reference>
<feature type="transmembrane region" description="Helical" evidence="1">
    <location>
        <begin position="53"/>
        <end position="76"/>
    </location>
</feature>
<keyword evidence="1" id="KW-1133">Transmembrane helix</keyword>
<dbReference type="EMBL" id="KE125893">
    <property type="protein sequence ID" value="EPB66847.1"/>
    <property type="molecule type" value="Genomic_DNA"/>
</dbReference>
<feature type="domain" description="7TM GPCR serpentine receptor class x (Srx)" evidence="2">
    <location>
        <begin position="15"/>
        <end position="67"/>
    </location>
</feature>
<dbReference type="InterPro" id="IPR019430">
    <property type="entry name" value="7TM_GPCR_serpentine_rcpt_Srx"/>
</dbReference>
<keyword evidence="4" id="KW-1185">Reference proteome</keyword>
<dbReference type="PANTHER" id="PTHR23017:SF44">
    <property type="entry name" value="G-PROTEIN COUPLED RECEPTORS FAMILY 1 PROFILE DOMAIN-CONTAINING PROTEIN"/>
    <property type="match status" value="1"/>
</dbReference>
<name>A0A0D6LGT3_9BILA</name>
<keyword evidence="1" id="KW-0472">Membrane</keyword>
<evidence type="ECO:0000259" key="2">
    <source>
        <dbReference type="Pfam" id="PF10328"/>
    </source>
</evidence>
<feature type="transmembrane region" description="Helical" evidence="1">
    <location>
        <begin position="82"/>
        <end position="99"/>
    </location>
</feature>
<feature type="domain" description="7TM GPCR serpentine receptor class x (Srx)" evidence="2">
    <location>
        <begin position="69"/>
        <end position="137"/>
    </location>
</feature>